<dbReference type="STRING" id="1434700.SAMN06296427_101530"/>
<feature type="chain" id="PRO_5012303334" description="Peptidoglycan binding domain-containing protein" evidence="1">
    <location>
        <begin position="18"/>
        <end position="181"/>
    </location>
</feature>
<name>A0A1W1YLK6_9FLAO</name>
<accession>A0A1W1YLK6</accession>
<dbReference type="AlphaFoldDB" id="A0A1W1YLK6"/>
<keyword evidence="3" id="KW-1185">Reference proteome</keyword>
<gene>
    <name evidence="2" type="ORF">SAMN06296427_101530</name>
</gene>
<dbReference type="OrthoDB" id="1109933at2"/>
<dbReference type="EMBL" id="FWXS01000001">
    <property type="protein sequence ID" value="SMC37012.1"/>
    <property type="molecule type" value="Genomic_DNA"/>
</dbReference>
<sequence>MKKLLLILGLLPLFLDAQITTFDDFLRFDSMNAKDAVKFYKSKGWTTGISEDTQLIDTKTKEVLSRNMEYYFLPPPDKSGIVSQRIARRISYGRGNITKTDILCDEYSTVYELGKDVVIKIAESLMEYGYEILQSNEKDAELYSKTITIYDSKGDEFIIELELKMYKDYGWFVVEKYVEIP</sequence>
<keyword evidence="1" id="KW-0732">Signal</keyword>
<reference evidence="2 3" key="1">
    <citation type="submission" date="2017-04" db="EMBL/GenBank/DDBJ databases">
        <authorList>
            <person name="Afonso C.L."/>
            <person name="Miller P.J."/>
            <person name="Scott M.A."/>
            <person name="Spackman E."/>
            <person name="Goraichik I."/>
            <person name="Dimitrov K.M."/>
            <person name="Suarez D.L."/>
            <person name="Swayne D.E."/>
        </authorList>
    </citation>
    <scope>NUCLEOTIDE SEQUENCE [LARGE SCALE GENOMIC DNA]</scope>
    <source>
        <strain evidence="2 3">CGMCC 1.12708</strain>
    </source>
</reference>
<evidence type="ECO:0008006" key="4">
    <source>
        <dbReference type="Google" id="ProtNLM"/>
    </source>
</evidence>
<evidence type="ECO:0000313" key="3">
    <source>
        <dbReference type="Proteomes" id="UP000192393"/>
    </source>
</evidence>
<feature type="signal peptide" evidence="1">
    <location>
        <begin position="1"/>
        <end position="17"/>
    </location>
</feature>
<protein>
    <recommendedName>
        <fullName evidence="4">Peptidoglycan binding domain-containing protein</fullName>
    </recommendedName>
</protein>
<evidence type="ECO:0000313" key="2">
    <source>
        <dbReference type="EMBL" id="SMC37012.1"/>
    </source>
</evidence>
<evidence type="ECO:0000256" key="1">
    <source>
        <dbReference type="SAM" id="SignalP"/>
    </source>
</evidence>
<organism evidence="2 3">
    <name type="scientific">Moheibacter sediminis</name>
    <dbReference type="NCBI Taxonomy" id="1434700"/>
    <lineage>
        <taxon>Bacteria</taxon>
        <taxon>Pseudomonadati</taxon>
        <taxon>Bacteroidota</taxon>
        <taxon>Flavobacteriia</taxon>
        <taxon>Flavobacteriales</taxon>
        <taxon>Weeksellaceae</taxon>
        <taxon>Moheibacter</taxon>
    </lineage>
</organism>
<proteinExistence type="predicted"/>
<dbReference type="Proteomes" id="UP000192393">
    <property type="component" value="Unassembled WGS sequence"/>
</dbReference>
<dbReference type="RefSeq" id="WP_084015853.1">
    <property type="nucleotide sequence ID" value="NZ_FWXS01000001.1"/>
</dbReference>